<proteinExistence type="predicted"/>
<accession>A0AAE0BKD3</accession>
<dbReference type="AlphaFoldDB" id="A0AAE0BKD3"/>
<evidence type="ECO:0000313" key="2">
    <source>
        <dbReference type="Proteomes" id="UP001190700"/>
    </source>
</evidence>
<dbReference type="EMBL" id="LGRX02034303">
    <property type="protein sequence ID" value="KAK3238198.1"/>
    <property type="molecule type" value="Genomic_DNA"/>
</dbReference>
<keyword evidence="2" id="KW-1185">Reference proteome</keyword>
<gene>
    <name evidence="1" type="ORF">CYMTET_51773</name>
</gene>
<organism evidence="1 2">
    <name type="scientific">Cymbomonas tetramitiformis</name>
    <dbReference type="NCBI Taxonomy" id="36881"/>
    <lineage>
        <taxon>Eukaryota</taxon>
        <taxon>Viridiplantae</taxon>
        <taxon>Chlorophyta</taxon>
        <taxon>Pyramimonadophyceae</taxon>
        <taxon>Pyramimonadales</taxon>
        <taxon>Pyramimonadaceae</taxon>
        <taxon>Cymbomonas</taxon>
    </lineage>
</organism>
<comment type="caution">
    <text evidence="1">The sequence shown here is derived from an EMBL/GenBank/DDBJ whole genome shotgun (WGS) entry which is preliminary data.</text>
</comment>
<sequence>MHDLLRSLRWCIADPAIPARFVLIQVMSVIRICFGKEAGAVKASGLLIENATNAVSYEDPDSVLLQSPNNCGCGAANDYGIDIHISD</sequence>
<dbReference type="Proteomes" id="UP001190700">
    <property type="component" value="Unassembled WGS sequence"/>
</dbReference>
<protein>
    <submittedName>
        <fullName evidence="1">Uncharacterized protein</fullName>
    </submittedName>
</protein>
<evidence type="ECO:0000313" key="1">
    <source>
        <dbReference type="EMBL" id="KAK3238198.1"/>
    </source>
</evidence>
<reference evidence="1 2" key="1">
    <citation type="journal article" date="2015" name="Genome Biol. Evol.">
        <title>Comparative Genomics of a Bacterivorous Green Alga Reveals Evolutionary Causalities and Consequences of Phago-Mixotrophic Mode of Nutrition.</title>
        <authorList>
            <person name="Burns J.A."/>
            <person name="Paasch A."/>
            <person name="Narechania A."/>
            <person name="Kim E."/>
        </authorList>
    </citation>
    <scope>NUCLEOTIDE SEQUENCE [LARGE SCALE GENOMIC DNA]</scope>
    <source>
        <strain evidence="1 2">PLY_AMNH</strain>
    </source>
</reference>
<name>A0AAE0BKD3_9CHLO</name>